<dbReference type="PANTHER" id="PTHR47539">
    <property type="entry name" value="PENTATRICOPEPTIDE REPEAT-CONTAINING PROTEIN OTP51, CHLOROPLASTIC"/>
    <property type="match status" value="1"/>
</dbReference>
<keyword evidence="2" id="KW-1185">Reference proteome</keyword>
<comment type="caution">
    <text evidence="1">The sequence shown here is derived from an EMBL/GenBank/DDBJ whole genome shotgun (WGS) entry which is preliminary data.</text>
</comment>
<dbReference type="GO" id="GO:0045292">
    <property type="term" value="P:mRNA cis splicing, via spliceosome"/>
    <property type="evidence" value="ECO:0007669"/>
    <property type="project" value="TreeGrafter"/>
</dbReference>
<sequence>MLLPVLHNFSNPLLNPKPNVILTVPIRTSLFSSLSFLRSFTISLSHHHHLRCRYLYTRHHLFLLLPHILLYPSKSSPISVCKRFSTSTEQLASESLSPSESEEKGDFSSYSENENDILKFDGDPGYLGSGGDMKHMNSPAIVVRELEELPEQWRRARLAWLCKQLPAHKAGTLLRILNAQKKWMRQEDDTYVAFHCMRIRENEAGFRVYKWMMQQHWYRFNFALATKLADYMGKERKFAKCREIFDDIINQGRVPCESTFHILVIAYLSAPVHGCLEEACSIYKSHDSVGRLQPRLSLHNSLLELL</sequence>
<dbReference type="EMBL" id="JAAGAX010000005">
    <property type="protein sequence ID" value="KAF2316618.1"/>
    <property type="molecule type" value="Genomic_DNA"/>
</dbReference>
<dbReference type="GO" id="GO:0048564">
    <property type="term" value="P:photosystem I assembly"/>
    <property type="evidence" value="ECO:0007669"/>
    <property type="project" value="TreeGrafter"/>
</dbReference>
<organism evidence="1 2">
    <name type="scientific">Hevea brasiliensis</name>
    <name type="common">Para rubber tree</name>
    <name type="synonym">Siphonia brasiliensis</name>
    <dbReference type="NCBI Taxonomy" id="3981"/>
    <lineage>
        <taxon>Eukaryota</taxon>
        <taxon>Viridiplantae</taxon>
        <taxon>Streptophyta</taxon>
        <taxon>Embryophyta</taxon>
        <taxon>Tracheophyta</taxon>
        <taxon>Spermatophyta</taxon>
        <taxon>Magnoliopsida</taxon>
        <taxon>eudicotyledons</taxon>
        <taxon>Gunneridae</taxon>
        <taxon>Pentapetalae</taxon>
        <taxon>rosids</taxon>
        <taxon>fabids</taxon>
        <taxon>Malpighiales</taxon>
        <taxon>Euphorbiaceae</taxon>
        <taxon>Crotonoideae</taxon>
        <taxon>Micrandreae</taxon>
        <taxon>Hevea</taxon>
    </lineage>
</organism>
<proteinExistence type="predicted"/>
<dbReference type="Gene3D" id="1.25.40.10">
    <property type="entry name" value="Tetratricopeptide repeat domain"/>
    <property type="match status" value="1"/>
</dbReference>
<gene>
    <name evidence="1" type="ORF">GH714_041959</name>
</gene>
<evidence type="ECO:0008006" key="3">
    <source>
        <dbReference type="Google" id="ProtNLM"/>
    </source>
</evidence>
<reference evidence="1 2" key="1">
    <citation type="journal article" date="2020" name="Mol. Plant">
        <title>The Chromosome-Based Rubber Tree Genome Provides New Insights into Spurge Genome Evolution and Rubber Biosynthesis.</title>
        <authorList>
            <person name="Liu J."/>
            <person name="Shi C."/>
            <person name="Shi C.C."/>
            <person name="Li W."/>
            <person name="Zhang Q.J."/>
            <person name="Zhang Y."/>
            <person name="Li K."/>
            <person name="Lu H.F."/>
            <person name="Shi C."/>
            <person name="Zhu S.T."/>
            <person name="Xiao Z.Y."/>
            <person name="Nan H."/>
            <person name="Yue Y."/>
            <person name="Zhu X.G."/>
            <person name="Wu Y."/>
            <person name="Hong X.N."/>
            <person name="Fan G.Y."/>
            <person name="Tong Y."/>
            <person name="Zhang D."/>
            <person name="Mao C.L."/>
            <person name="Liu Y.L."/>
            <person name="Hao S.J."/>
            <person name="Liu W.Q."/>
            <person name="Lv M.Q."/>
            <person name="Zhang H.B."/>
            <person name="Liu Y."/>
            <person name="Hu-Tang G.R."/>
            <person name="Wang J.P."/>
            <person name="Wang J.H."/>
            <person name="Sun Y.H."/>
            <person name="Ni S.B."/>
            <person name="Chen W.B."/>
            <person name="Zhang X.C."/>
            <person name="Jiao Y.N."/>
            <person name="Eichler E.E."/>
            <person name="Li G.H."/>
            <person name="Liu X."/>
            <person name="Gao L.Z."/>
        </authorList>
    </citation>
    <scope>NUCLEOTIDE SEQUENCE [LARGE SCALE GENOMIC DNA]</scope>
    <source>
        <strain evidence="2">cv. GT1</strain>
        <tissue evidence="1">Leaf</tissue>
    </source>
</reference>
<dbReference type="InterPro" id="IPR052500">
    <property type="entry name" value="Chloro/Mito_RNA_Process"/>
</dbReference>
<dbReference type="Proteomes" id="UP000467840">
    <property type="component" value="Chromosome 15"/>
</dbReference>
<protein>
    <recommendedName>
        <fullName evidence="3">Pentacotripeptide-repeat region of PRORP domain-containing protein</fullName>
    </recommendedName>
</protein>
<evidence type="ECO:0000313" key="2">
    <source>
        <dbReference type="Proteomes" id="UP000467840"/>
    </source>
</evidence>
<accession>A0A6A6MW45</accession>
<name>A0A6A6MW45_HEVBR</name>
<evidence type="ECO:0000313" key="1">
    <source>
        <dbReference type="EMBL" id="KAF2316618.1"/>
    </source>
</evidence>
<dbReference type="PANTHER" id="PTHR47539:SF1">
    <property type="entry name" value="PENTATRICOPEPTIDE REPEAT-CONTAINING PROTEIN OTP51, CHLOROPLASTIC"/>
    <property type="match status" value="1"/>
</dbReference>
<dbReference type="AlphaFoldDB" id="A0A6A6MW45"/>
<dbReference type="InterPro" id="IPR011990">
    <property type="entry name" value="TPR-like_helical_dom_sf"/>
</dbReference>
<dbReference type="GO" id="GO:0000373">
    <property type="term" value="P:Group II intron splicing"/>
    <property type="evidence" value="ECO:0007669"/>
    <property type="project" value="TreeGrafter"/>
</dbReference>